<comment type="caution">
    <text evidence="3">The sequence shown here is derived from an EMBL/GenBank/DDBJ whole genome shotgun (WGS) entry which is preliminary data.</text>
</comment>
<gene>
    <name evidence="3" type="ORF">ACGFZB_24105</name>
</gene>
<proteinExistence type="predicted"/>
<feature type="transmembrane region" description="Helical" evidence="2">
    <location>
        <begin position="48"/>
        <end position="68"/>
    </location>
</feature>
<feature type="transmembrane region" description="Helical" evidence="2">
    <location>
        <begin position="104"/>
        <end position="122"/>
    </location>
</feature>
<dbReference type="Proteomes" id="UP001604267">
    <property type="component" value="Unassembled WGS sequence"/>
</dbReference>
<accession>A0ABW7B8I4</accession>
<protein>
    <recommendedName>
        <fullName evidence="5">Integral membrane protein</fullName>
    </recommendedName>
</protein>
<dbReference type="RefSeq" id="WP_392819464.1">
    <property type="nucleotide sequence ID" value="NZ_JBICYV010000011.1"/>
</dbReference>
<reference evidence="3 4" key="1">
    <citation type="submission" date="2024-10" db="EMBL/GenBank/DDBJ databases">
        <title>The Natural Products Discovery Center: Release of the First 8490 Sequenced Strains for Exploring Actinobacteria Biosynthetic Diversity.</title>
        <authorList>
            <person name="Kalkreuter E."/>
            <person name="Kautsar S.A."/>
            <person name="Yang D."/>
            <person name="Bader C.D."/>
            <person name="Teijaro C.N."/>
            <person name="Fluegel L."/>
            <person name="Davis C.M."/>
            <person name="Simpson J.R."/>
            <person name="Lauterbach L."/>
            <person name="Steele A.D."/>
            <person name="Gui C."/>
            <person name="Meng S."/>
            <person name="Li G."/>
            <person name="Viehrig K."/>
            <person name="Ye F."/>
            <person name="Su P."/>
            <person name="Kiefer A.F."/>
            <person name="Nichols A."/>
            <person name="Cepeda A.J."/>
            <person name="Yan W."/>
            <person name="Fan B."/>
            <person name="Jiang Y."/>
            <person name="Adhikari A."/>
            <person name="Zheng C.-J."/>
            <person name="Schuster L."/>
            <person name="Cowan T.M."/>
            <person name="Smanski M.J."/>
            <person name="Chevrette M.G."/>
            <person name="De Carvalho L.P.S."/>
            <person name="Shen B."/>
        </authorList>
    </citation>
    <scope>NUCLEOTIDE SEQUENCE [LARGE SCALE GENOMIC DNA]</scope>
    <source>
        <strain evidence="3 4">NPDC048320</strain>
    </source>
</reference>
<sequence>MAWVVAVVLLAEAVFIAALNWFLGMVVDRQGMSLAGLDPDVMSTSSKVAGVVFGLYFAVCALVAVLVAVRDRAPAGLGRVLLISAAVVHGLLGAFAWGLVGWTAFLFMMVVLGLIVLLLVTYDRVGGVDGGAPGGGVPGQGGDPGAKPEPGAAPAGVGAPASRGDEPQDGDEEPQDSVPAQITLPAPTTP</sequence>
<evidence type="ECO:0000313" key="4">
    <source>
        <dbReference type="Proteomes" id="UP001604267"/>
    </source>
</evidence>
<evidence type="ECO:0000256" key="2">
    <source>
        <dbReference type="SAM" id="Phobius"/>
    </source>
</evidence>
<dbReference type="EMBL" id="JBICYV010000011">
    <property type="protein sequence ID" value="MFG3013503.1"/>
    <property type="molecule type" value="Genomic_DNA"/>
</dbReference>
<evidence type="ECO:0000256" key="1">
    <source>
        <dbReference type="SAM" id="MobiDB-lite"/>
    </source>
</evidence>
<feature type="compositionally biased region" description="Gly residues" evidence="1">
    <location>
        <begin position="133"/>
        <end position="144"/>
    </location>
</feature>
<keyword evidence="4" id="KW-1185">Reference proteome</keyword>
<feature type="transmembrane region" description="Helical" evidence="2">
    <location>
        <begin position="80"/>
        <end position="98"/>
    </location>
</feature>
<evidence type="ECO:0008006" key="5">
    <source>
        <dbReference type="Google" id="ProtNLM"/>
    </source>
</evidence>
<name>A0ABW7B8I4_9ACTN</name>
<feature type="compositionally biased region" description="Low complexity" evidence="1">
    <location>
        <begin position="148"/>
        <end position="161"/>
    </location>
</feature>
<keyword evidence="2" id="KW-1133">Transmembrane helix</keyword>
<feature type="region of interest" description="Disordered" evidence="1">
    <location>
        <begin position="133"/>
        <end position="190"/>
    </location>
</feature>
<keyword evidence="2" id="KW-0472">Membrane</keyword>
<organism evidence="3 4">
    <name type="scientific">Streptomyces cinerochromogenes</name>
    <dbReference type="NCBI Taxonomy" id="66422"/>
    <lineage>
        <taxon>Bacteria</taxon>
        <taxon>Bacillati</taxon>
        <taxon>Actinomycetota</taxon>
        <taxon>Actinomycetes</taxon>
        <taxon>Kitasatosporales</taxon>
        <taxon>Streptomycetaceae</taxon>
        <taxon>Streptomyces</taxon>
    </lineage>
</organism>
<keyword evidence="2" id="KW-0812">Transmembrane</keyword>
<evidence type="ECO:0000313" key="3">
    <source>
        <dbReference type="EMBL" id="MFG3013503.1"/>
    </source>
</evidence>